<dbReference type="STRING" id="1260251.SPISAL_06500"/>
<dbReference type="Gene3D" id="3.40.50.150">
    <property type="entry name" value="Vaccinia Virus protein VP39"/>
    <property type="match status" value="1"/>
</dbReference>
<evidence type="ECO:0000256" key="3">
    <source>
        <dbReference type="ARBA" id="ARBA00022691"/>
    </source>
</evidence>
<accession>A0A540VVH2</accession>
<dbReference type="Gene3D" id="1.10.8.10">
    <property type="entry name" value="DNA helicase RuvA subunit, C-terminal domain"/>
    <property type="match status" value="1"/>
</dbReference>
<protein>
    <submittedName>
        <fullName evidence="5">50S ribosomal protein L3 N(5)-glutamine methyltransferase</fullName>
        <ecNumber evidence="5">2.1.1.298</ecNumber>
    </submittedName>
</protein>
<dbReference type="AlphaFoldDB" id="A0A540VVH2"/>
<evidence type="ECO:0000256" key="2">
    <source>
        <dbReference type="ARBA" id="ARBA00022679"/>
    </source>
</evidence>
<dbReference type="GO" id="GO:0005829">
    <property type="term" value="C:cytosol"/>
    <property type="evidence" value="ECO:0007669"/>
    <property type="project" value="TreeGrafter"/>
</dbReference>
<dbReference type="InterPro" id="IPR007848">
    <property type="entry name" value="Small_mtfrase_dom"/>
</dbReference>
<name>A0A540VVH2_9GAMM</name>
<dbReference type="InterPro" id="IPR004556">
    <property type="entry name" value="HemK-like"/>
</dbReference>
<keyword evidence="5" id="KW-0687">Ribonucleoprotein</keyword>
<evidence type="ECO:0000313" key="5">
    <source>
        <dbReference type="EMBL" id="TQF00748.1"/>
    </source>
</evidence>
<evidence type="ECO:0000259" key="4">
    <source>
        <dbReference type="Pfam" id="PF05175"/>
    </source>
</evidence>
<keyword evidence="1 5" id="KW-0489">Methyltransferase</keyword>
<sequence length="312" mass="33205">MTTHESDALITIGDFIRWAASRFQADGLHFGHGTDNALDEAAALVLGTLHLPPDLHAAYLACRVTDVERATLQQHIDRRRAERLPVPYLLGEAWFCGLAFKVNEDVLIPRSPIAELIEARFEPWVDAEAVLRIADVGTGSGCIAIAAAMAFPGADVVALDNAPTAVALAADNARRHGVGQQVDVRHSDLLEAVPEAPLLDLIVSNPPYVDGQAMADLPAEYRHEPQAALAAGDDGLEVVRRLLPQAARRLSDQGVLVCEVGHGAEVFEAAFPALPVTWVELAHGGAGVFVVDALTLREAFPAAQSPIVNGVD</sequence>
<dbReference type="SUPFAM" id="SSF53335">
    <property type="entry name" value="S-adenosyl-L-methionine-dependent methyltransferases"/>
    <property type="match status" value="1"/>
</dbReference>
<keyword evidence="5" id="KW-0689">Ribosomal protein</keyword>
<evidence type="ECO:0000313" key="6">
    <source>
        <dbReference type="Proteomes" id="UP000315400"/>
    </source>
</evidence>
<dbReference type="NCBIfam" id="TIGR03533">
    <property type="entry name" value="L3_gln_methyl"/>
    <property type="match status" value="1"/>
</dbReference>
<feature type="domain" description="Methyltransferase small" evidence="4">
    <location>
        <begin position="132"/>
        <end position="215"/>
    </location>
</feature>
<dbReference type="GO" id="GO:0005840">
    <property type="term" value="C:ribosome"/>
    <property type="evidence" value="ECO:0007669"/>
    <property type="project" value="UniProtKB-KW"/>
</dbReference>
<proteinExistence type="predicted"/>
<dbReference type="InterPro" id="IPR002052">
    <property type="entry name" value="DNA_methylase_N6_adenine_CS"/>
</dbReference>
<dbReference type="GO" id="GO:0036009">
    <property type="term" value="F:protein-glutamine N-methyltransferase activity"/>
    <property type="evidence" value="ECO:0007669"/>
    <property type="project" value="InterPro"/>
</dbReference>
<evidence type="ECO:0000256" key="1">
    <source>
        <dbReference type="ARBA" id="ARBA00022603"/>
    </source>
</evidence>
<dbReference type="GO" id="GO:0003676">
    <property type="term" value="F:nucleic acid binding"/>
    <property type="evidence" value="ECO:0007669"/>
    <property type="project" value="InterPro"/>
</dbReference>
<organism evidence="5 6">
    <name type="scientific">Spiribacter salinus</name>
    <dbReference type="NCBI Taxonomy" id="1335746"/>
    <lineage>
        <taxon>Bacteria</taxon>
        <taxon>Pseudomonadati</taxon>
        <taxon>Pseudomonadota</taxon>
        <taxon>Gammaproteobacteria</taxon>
        <taxon>Chromatiales</taxon>
        <taxon>Ectothiorhodospiraceae</taxon>
        <taxon>Spiribacter</taxon>
    </lineage>
</organism>
<dbReference type="EMBL" id="VIFK01000005">
    <property type="protein sequence ID" value="TQF00748.1"/>
    <property type="molecule type" value="Genomic_DNA"/>
</dbReference>
<dbReference type="PANTHER" id="PTHR47806">
    <property type="entry name" value="50S RIBOSOMAL PROTEIN L3 GLUTAMINE METHYLTRANSFERASE"/>
    <property type="match status" value="1"/>
</dbReference>
<gene>
    <name evidence="5" type="primary">prmB</name>
    <name evidence="5" type="ORF">FKY71_01580</name>
</gene>
<dbReference type="InterPro" id="IPR017127">
    <property type="entry name" value="Ribosome_uL3_MTase"/>
</dbReference>
<dbReference type="GO" id="GO:0032259">
    <property type="term" value="P:methylation"/>
    <property type="evidence" value="ECO:0007669"/>
    <property type="project" value="UniProtKB-KW"/>
</dbReference>
<keyword evidence="3" id="KW-0949">S-adenosyl-L-methionine</keyword>
<dbReference type="PANTHER" id="PTHR47806:SF1">
    <property type="entry name" value="RIBOSOMAL PROTEIN UL3 GLUTAMINE METHYLTRANSFERASE"/>
    <property type="match status" value="1"/>
</dbReference>
<dbReference type="InterPro" id="IPR029063">
    <property type="entry name" value="SAM-dependent_MTases_sf"/>
</dbReference>
<keyword evidence="2 5" id="KW-0808">Transferase</keyword>
<dbReference type="NCBIfam" id="TIGR00536">
    <property type="entry name" value="hemK_fam"/>
    <property type="match status" value="1"/>
</dbReference>
<dbReference type="CDD" id="cd02440">
    <property type="entry name" value="AdoMet_MTases"/>
    <property type="match status" value="1"/>
</dbReference>
<dbReference type="PROSITE" id="PS00092">
    <property type="entry name" value="N6_MTASE"/>
    <property type="match status" value="1"/>
</dbReference>
<dbReference type="PIRSF" id="PIRSF037167">
    <property type="entry name" value="Mtase_YfcB_prd"/>
    <property type="match status" value="1"/>
</dbReference>
<dbReference type="EC" id="2.1.1.298" evidence="5"/>
<reference evidence="5 6" key="1">
    <citation type="submission" date="2019-06" db="EMBL/GenBank/DDBJ databases">
        <title>Metagenome assembled Genome of Spiribacter salinus SL48-SHIP from the microbial mat of Salt Lake 48 (Novosibirsk region, Russia).</title>
        <authorList>
            <person name="Shipova A."/>
            <person name="Rozanov A.S."/>
            <person name="Bryanskaya A.V."/>
            <person name="Peltek S.E."/>
        </authorList>
    </citation>
    <scope>NUCLEOTIDE SEQUENCE [LARGE SCALE GENOMIC DNA]</scope>
    <source>
        <strain evidence="5">SL48-SHIP-2</strain>
    </source>
</reference>
<comment type="caution">
    <text evidence="5">The sequence shown here is derived from an EMBL/GenBank/DDBJ whole genome shotgun (WGS) entry which is preliminary data.</text>
</comment>
<dbReference type="Proteomes" id="UP000315400">
    <property type="component" value="Unassembled WGS sequence"/>
</dbReference>
<dbReference type="Pfam" id="PF05175">
    <property type="entry name" value="MTS"/>
    <property type="match status" value="1"/>
</dbReference>